<evidence type="ECO:0000256" key="4">
    <source>
        <dbReference type="ARBA" id="ARBA00022692"/>
    </source>
</evidence>
<dbReference type="RefSeq" id="WP_201870496.1">
    <property type="nucleotide sequence ID" value="NZ_JAERRF010000001.1"/>
</dbReference>
<dbReference type="InterPro" id="IPR050321">
    <property type="entry name" value="Glycosyltr_2/OpgH_subfam"/>
</dbReference>
<dbReference type="PANTHER" id="PTHR43867">
    <property type="entry name" value="CELLULOSE SYNTHASE CATALYTIC SUBUNIT A [UDP-FORMING]"/>
    <property type="match status" value="1"/>
</dbReference>
<dbReference type="InterPro" id="IPR029044">
    <property type="entry name" value="Nucleotide-diphossugar_trans"/>
</dbReference>
<feature type="transmembrane region" description="Helical" evidence="7">
    <location>
        <begin position="305"/>
        <end position="324"/>
    </location>
</feature>
<comment type="caution">
    <text evidence="8">The sequence shown here is derived from an EMBL/GenBank/DDBJ whole genome shotgun (WGS) entry which is preliminary data.</text>
</comment>
<name>A0ABS1N541_9ACTN</name>
<evidence type="ECO:0000313" key="8">
    <source>
        <dbReference type="EMBL" id="MBL1095196.1"/>
    </source>
</evidence>
<evidence type="ECO:0000256" key="2">
    <source>
        <dbReference type="ARBA" id="ARBA00022676"/>
    </source>
</evidence>
<feature type="transmembrane region" description="Helical" evidence="7">
    <location>
        <begin position="377"/>
        <end position="397"/>
    </location>
</feature>
<gene>
    <name evidence="8" type="ORF">JK363_00615</name>
</gene>
<dbReference type="PANTHER" id="PTHR43867:SF2">
    <property type="entry name" value="CELLULOSE SYNTHASE CATALYTIC SUBUNIT A [UDP-FORMING]"/>
    <property type="match status" value="1"/>
</dbReference>
<keyword evidence="3" id="KW-0808">Transferase</keyword>
<evidence type="ECO:0000313" key="9">
    <source>
        <dbReference type="Proteomes" id="UP000634229"/>
    </source>
</evidence>
<feature type="transmembrane region" description="Helical" evidence="7">
    <location>
        <begin position="336"/>
        <end position="357"/>
    </location>
</feature>
<keyword evidence="9" id="KW-1185">Reference proteome</keyword>
<evidence type="ECO:0000256" key="3">
    <source>
        <dbReference type="ARBA" id="ARBA00022679"/>
    </source>
</evidence>
<dbReference type="SUPFAM" id="SSF53448">
    <property type="entry name" value="Nucleotide-diphospho-sugar transferases"/>
    <property type="match status" value="1"/>
</dbReference>
<dbReference type="EMBL" id="JAERRF010000001">
    <property type="protein sequence ID" value="MBL1095196.1"/>
    <property type="molecule type" value="Genomic_DNA"/>
</dbReference>
<dbReference type="Gene3D" id="3.90.550.10">
    <property type="entry name" value="Spore Coat Polysaccharide Biosynthesis Protein SpsA, Chain A"/>
    <property type="match status" value="1"/>
</dbReference>
<keyword evidence="6 7" id="KW-0472">Membrane</keyword>
<sequence length="431" mass="49293">MIVAAIYFVLVSVSILLTVQSTHVLYLMLYTWDRSDAERKARAPESFLPPHLSFSVLLPARHEEDVIQSTIERVVRADYPPDLLEVFVICSQDDTGTVKKAEEKIDELNREGLHNVRVVVFGDKPINKPHGLNAALPHTTKDVVTIFDAEDDIHPKIFSLVNTVMVQEQVRVVQAGVQLMNYQSNWYSTLNVLEYFFWFKSRLHYHAHYGSIPLGGNTVFFARELLMRLGGWDDRNLTEDADMGLRISAMGEKVRVVYDDRYVTKEETPPTLGHFIRQRTRWSQGFMQTLKKGTWKEMPTRKQRWLAFYVLAFPRGQALLGLYLPLSLGMILILKVPVLIALFSYLPVLLLAAHFLVQVVGLYEFTGAHGLEASPKTVVRMAIAWFPFQMVLAYAALRAMRRQLIGRHDWEKTQHVGAHRATTEEAESRVG</sequence>
<keyword evidence="4 7" id="KW-0812">Transmembrane</keyword>
<dbReference type="Proteomes" id="UP000634229">
    <property type="component" value="Unassembled WGS sequence"/>
</dbReference>
<evidence type="ECO:0000256" key="6">
    <source>
        <dbReference type="ARBA" id="ARBA00023136"/>
    </source>
</evidence>
<proteinExistence type="predicted"/>
<accession>A0ABS1N541</accession>
<protein>
    <submittedName>
        <fullName evidence="8">Glycosyltransferase</fullName>
    </submittedName>
</protein>
<evidence type="ECO:0000256" key="7">
    <source>
        <dbReference type="SAM" id="Phobius"/>
    </source>
</evidence>
<keyword evidence="2" id="KW-0328">Glycosyltransferase</keyword>
<dbReference type="Pfam" id="PF13641">
    <property type="entry name" value="Glyco_tranf_2_3"/>
    <property type="match status" value="1"/>
</dbReference>
<keyword evidence="5 7" id="KW-1133">Transmembrane helix</keyword>
<organism evidence="8 9">
    <name type="scientific">Streptomyces coffeae</name>
    <dbReference type="NCBI Taxonomy" id="621382"/>
    <lineage>
        <taxon>Bacteria</taxon>
        <taxon>Bacillati</taxon>
        <taxon>Actinomycetota</taxon>
        <taxon>Actinomycetes</taxon>
        <taxon>Kitasatosporales</taxon>
        <taxon>Streptomycetaceae</taxon>
        <taxon>Streptomyces</taxon>
    </lineage>
</organism>
<reference evidence="8 9" key="1">
    <citation type="submission" date="2021-01" db="EMBL/GenBank/DDBJ databases">
        <title>WGS of actinomycetes isolated from Thailand.</title>
        <authorList>
            <person name="Thawai C."/>
        </authorList>
    </citation>
    <scope>NUCLEOTIDE SEQUENCE [LARGE SCALE GENOMIC DNA]</scope>
    <source>
        <strain evidence="8 9">CA1R205</strain>
    </source>
</reference>
<evidence type="ECO:0000256" key="5">
    <source>
        <dbReference type="ARBA" id="ARBA00022989"/>
    </source>
</evidence>
<evidence type="ECO:0000256" key="1">
    <source>
        <dbReference type="ARBA" id="ARBA00004141"/>
    </source>
</evidence>
<comment type="subcellular location">
    <subcellularLocation>
        <location evidence="1">Membrane</location>
        <topology evidence="1">Multi-pass membrane protein</topology>
    </subcellularLocation>
</comment>